<feature type="region of interest" description="Disordered" evidence="1">
    <location>
        <begin position="193"/>
        <end position="219"/>
    </location>
</feature>
<feature type="region of interest" description="Disordered" evidence="1">
    <location>
        <begin position="107"/>
        <end position="169"/>
    </location>
</feature>
<feature type="signal peptide" evidence="2">
    <location>
        <begin position="1"/>
        <end position="30"/>
    </location>
</feature>
<protein>
    <submittedName>
        <fullName evidence="3">Uncharacterized protein</fullName>
    </submittedName>
</protein>
<evidence type="ECO:0000313" key="3">
    <source>
        <dbReference type="EMBL" id="RDV04921.1"/>
    </source>
</evidence>
<evidence type="ECO:0000313" key="4">
    <source>
        <dbReference type="Proteomes" id="UP000263993"/>
    </source>
</evidence>
<dbReference type="EMBL" id="QRGO01000001">
    <property type="protein sequence ID" value="RDV04921.1"/>
    <property type="molecule type" value="Genomic_DNA"/>
</dbReference>
<dbReference type="OrthoDB" id="8018783at2"/>
<name>A0A371BC43_9BRAD</name>
<organism evidence="3 4">
    <name type="scientific">Undibacter mobilis</name>
    <dbReference type="NCBI Taxonomy" id="2292256"/>
    <lineage>
        <taxon>Bacteria</taxon>
        <taxon>Pseudomonadati</taxon>
        <taxon>Pseudomonadota</taxon>
        <taxon>Alphaproteobacteria</taxon>
        <taxon>Hyphomicrobiales</taxon>
        <taxon>Nitrobacteraceae</taxon>
        <taxon>Undibacter</taxon>
    </lineage>
</organism>
<accession>A0A371BC43</accession>
<dbReference type="AlphaFoldDB" id="A0A371BC43"/>
<keyword evidence="4" id="KW-1185">Reference proteome</keyword>
<feature type="compositionally biased region" description="Polar residues" evidence="1">
    <location>
        <begin position="150"/>
        <end position="169"/>
    </location>
</feature>
<dbReference type="RefSeq" id="WP_115516948.1">
    <property type="nucleotide sequence ID" value="NZ_QRGO01000001.1"/>
</dbReference>
<reference evidence="4" key="1">
    <citation type="submission" date="2018-08" db="EMBL/GenBank/DDBJ databases">
        <authorList>
            <person name="Kim S.-J."/>
            <person name="Jung G.-Y."/>
        </authorList>
    </citation>
    <scope>NUCLEOTIDE SEQUENCE [LARGE SCALE GENOMIC DNA]</scope>
    <source>
        <strain evidence="4">GY_H</strain>
    </source>
</reference>
<evidence type="ECO:0000256" key="2">
    <source>
        <dbReference type="SAM" id="SignalP"/>
    </source>
</evidence>
<sequence length="242" mass="26392">MIVRRFPRQAVIAAAVFAVTLSVLVAPARAEDGDEDEAFDSKILRNVMEGLGFVKDGQKIINYQERAPLVIPPSVNLPIPEKPDAAIANNPAWPKDPDIQRKKQAAKQARLDRYKSADEQQRDAQRVLSPNELTPGASATNRVPRVANDPNRTAGTWTESGEGQRLTSSQLGYRGGLFSNMFGGKEDEIARFTGEPPRASLTDPPTGYQTPSADQPYGVIDRKEAPKATNYLESKGVSAPDH</sequence>
<feature type="chain" id="PRO_5016737004" evidence="2">
    <location>
        <begin position="31"/>
        <end position="242"/>
    </location>
</feature>
<dbReference type="Proteomes" id="UP000263993">
    <property type="component" value="Unassembled WGS sequence"/>
</dbReference>
<keyword evidence="2" id="KW-0732">Signal</keyword>
<comment type="caution">
    <text evidence="3">The sequence shown here is derived from an EMBL/GenBank/DDBJ whole genome shotgun (WGS) entry which is preliminary data.</text>
</comment>
<feature type="compositionally biased region" description="Basic and acidic residues" evidence="1">
    <location>
        <begin position="109"/>
        <end position="125"/>
    </location>
</feature>
<gene>
    <name evidence="3" type="ORF">DXH78_10325</name>
</gene>
<evidence type="ECO:0000256" key="1">
    <source>
        <dbReference type="SAM" id="MobiDB-lite"/>
    </source>
</evidence>
<proteinExistence type="predicted"/>